<keyword evidence="1" id="KW-0472">Membrane</keyword>
<sequence length="250" mass="28908">MKVLFMYGYFFTYQDALPENSGFPLFGGVHFIWIAGIAMSIFLLCKVYLRLAKNKRLQMLNAFVLLALCCTFTQDAILTVTGHMNARMLPFHLCDLATFFYLFLQMRILRTGHCDSLAEIALCLFMPGAVLGILFPVWSVYPAFHYMTIHGFIYHALIILYPWLLFVSGNVRPRTKHIWQPVLFLCCIVPPVYLFNKKFDSNYMFINYPPANTPLKVLADQIGNPGYLLGYAIFIFLMILILYQIFNRSQ</sequence>
<feature type="transmembrane region" description="Helical" evidence="1">
    <location>
        <begin position="178"/>
        <end position="195"/>
    </location>
</feature>
<evidence type="ECO:0000256" key="1">
    <source>
        <dbReference type="SAM" id="Phobius"/>
    </source>
</evidence>
<comment type="caution">
    <text evidence="2">The sequence shown here is derived from an EMBL/GenBank/DDBJ whole genome shotgun (WGS) entry which is preliminary data.</text>
</comment>
<feature type="transmembrane region" description="Helical" evidence="1">
    <location>
        <begin position="30"/>
        <end position="49"/>
    </location>
</feature>
<name>A0A844DW08_EUBRA</name>
<accession>A0A844DW08</accession>
<keyword evidence="1" id="KW-1133">Transmembrane helix</keyword>
<feature type="transmembrane region" description="Helical" evidence="1">
    <location>
        <begin position="116"/>
        <end position="138"/>
    </location>
</feature>
<dbReference type="Pfam" id="PF14808">
    <property type="entry name" value="TMEM164"/>
    <property type="match status" value="1"/>
</dbReference>
<dbReference type="EMBL" id="WKRA01000001">
    <property type="protein sequence ID" value="MSD14625.1"/>
    <property type="molecule type" value="Genomic_DNA"/>
</dbReference>
<protein>
    <recommendedName>
        <fullName evidence="4">TIGR02206 family membrane protein</fullName>
    </recommendedName>
</protein>
<feature type="transmembrane region" description="Helical" evidence="1">
    <location>
        <begin position="61"/>
        <end position="80"/>
    </location>
</feature>
<gene>
    <name evidence="2" type="ORF">GKE72_00735</name>
</gene>
<dbReference type="AlphaFoldDB" id="A0A844DW08"/>
<feature type="transmembrane region" description="Helical" evidence="1">
    <location>
        <begin position="86"/>
        <end position="104"/>
    </location>
</feature>
<proteinExistence type="predicted"/>
<keyword evidence="1" id="KW-0812">Transmembrane</keyword>
<reference evidence="2 3" key="1">
    <citation type="journal article" date="2019" name="Nat. Med.">
        <title>A library of human gut bacterial isolates paired with longitudinal multiomics data enables mechanistic microbiome research.</title>
        <authorList>
            <person name="Poyet M."/>
            <person name="Groussin M."/>
            <person name="Gibbons S.M."/>
            <person name="Avila-Pacheco J."/>
            <person name="Jiang X."/>
            <person name="Kearney S.M."/>
            <person name="Perrotta A.R."/>
            <person name="Berdy B."/>
            <person name="Zhao S."/>
            <person name="Lieberman T.D."/>
            <person name="Swanson P.K."/>
            <person name="Smith M."/>
            <person name="Roesemann S."/>
            <person name="Alexander J.E."/>
            <person name="Rich S.A."/>
            <person name="Livny J."/>
            <person name="Vlamakis H."/>
            <person name="Clish C."/>
            <person name="Bullock K."/>
            <person name="Deik A."/>
            <person name="Scott J."/>
            <person name="Pierce K.A."/>
            <person name="Xavier R.J."/>
            <person name="Alm E.J."/>
        </authorList>
    </citation>
    <scope>NUCLEOTIDE SEQUENCE [LARGE SCALE GENOMIC DNA]</scope>
    <source>
        <strain evidence="2 3">BIOML-A3</strain>
    </source>
</reference>
<evidence type="ECO:0008006" key="4">
    <source>
        <dbReference type="Google" id="ProtNLM"/>
    </source>
</evidence>
<organism evidence="2 3">
    <name type="scientific">Eubacterium ramulus</name>
    <dbReference type="NCBI Taxonomy" id="39490"/>
    <lineage>
        <taxon>Bacteria</taxon>
        <taxon>Bacillati</taxon>
        <taxon>Bacillota</taxon>
        <taxon>Clostridia</taxon>
        <taxon>Eubacteriales</taxon>
        <taxon>Eubacteriaceae</taxon>
        <taxon>Eubacterium</taxon>
    </lineage>
</organism>
<feature type="transmembrane region" description="Helical" evidence="1">
    <location>
        <begin position="228"/>
        <end position="246"/>
    </location>
</feature>
<evidence type="ECO:0000313" key="2">
    <source>
        <dbReference type="EMBL" id="MSD14625.1"/>
    </source>
</evidence>
<feature type="transmembrane region" description="Helical" evidence="1">
    <location>
        <begin position="144"/>
        <end position="166"/>
    </location>
</feature>
<evidence type="ECO:0000313" key="3">
    <source>
        <dbReference type="Proteomes" id="UP000431304"/>
    </source>
</evidence>
<dbReference type="Proteomes" id="UP000431304">
    <property type="component" value="Unassembled WGS sequence"/>
</dbReference>